<dbReference type="Pfam" id="PF00512">
    <property type="entry name" value="HisKA"/>
    <property type="match status" value="1"/>
</dbReference>
<dbReference type="PROSITE" id="PS50113">
    <property type="entry name" value="PAC"/>
    <property type="match status" value="2"/>
</dbReference>
<comment type="catalytic activity">
    <reaction evidence="1">
        <text>ATP + protein L-histidine = ADP + protein N-phospho-L-histidine.</text>
        <dbReference type="EC" id="2.7.13.3"/>
    </reaction>
</comment>
<keyword evidence="5" id="KW-0418">Kinase</keyword>
<evidence type="ECO:0000256" key="4">
    <source>
        <dbReference type="ARBA" id="ARBA00022679"/>
    </source>
</evidence>
<keyword evidence="4" id="KW-0808">Transferase</keyword>
<dbReference type="Gene3D" id="3.30.450.20">
    <property type="entry name" value="PAS domain"/>
    <property type="match status" value="3"/>
</dbReference>
<feature type="domain" description="Histidine kinase" evidence="8">
    <location>
        <begin position="410"/>
        <end position="626"/>
    </location>
</feature>
<dbReference type="InterPro" id="IPR000700">
    <property type="entry name" value="PAS-assoc_C"/>
</dbReference>
<gene>
    <name evidence="11" type="ORF">LCGC14_1415960</name>
</gene>
<accession>A0A0F9KE11</accession>
<evidence type="ECO:0000256" key="1">
    <source>
        <dbReference type="ARBA" id="ARBA00000085"/>
    </source>
</evidence>
<dbReference type="InterPro" id="IPR005467">
    <property type="entry name" value="His_kinase_dom"/>
</dbReference>
<dbReference type="Gene3D" id="3.30.565.10">
    <property type="entry name" value="Histidine kinase-like ATPase, C-terminal domain"/>
    <property type="match status" value="1"/>
</dbReference>
<dbReference type="InterPro" id="IPR004358">
    <property type="entry name" value="Sig_transdc_His_kin-like_C"/>
</dbReference>
<evidence type="ECO:0000259" key="10">
    <source>
        <dbReference type="PROSITE" id="PS50113"/>
    </source>
</evidence>
<proteinExistence type="predicted"/>
<keyword evidence="6" id="KW-0902">Two-component regulatory system</keyword>
<dbReference type="Pfam" id="PF02518">
    <property type="entry name" value="HATPase_c"/>
    <property type="match status" value="1"/>
</dbReference>
<dbReference type="InterPro" id="IPR050736">
    <property type="entry name" value="Sensor_HK_Regulatory"/>
</dbReference>
<feature type="domain" description="PAC" evidence="10">
    <location>
        <begin position="207"/>
        <end position="259"/>
    </location>
</feature>
<dbReference type="NCBIfam" id="TIGR00229">
    <property type="entry name" value="sensory_box"/>
    <property type="match status" value="3"/>
</dbReference>
<dbReference type="InterPro" id="IPR036890">
    <property type="entry name" value="HATPase_C_sf"/>
</dbReference>
<dbReference type="PROSITE" id="PS50109">
    <property type="entry name" value="HIS_KIN"/>
    <property type="match status" value="1"/>
</dbReference>
<dbReference type="CDD" id="cd00082">
    <property type="entry name" value="HisKA"/>
    <property type="match status" value="1"/>
</dbReference>
<evidence type="ECO:0000256" key="5">
    <source>
        <dbReference type="ARBA" id="ARBA00022777"/>
    </source>
</evidence>
<dbReference type="EC" id="2.7.13.3" evidence="2"/>
<dbReference type="PROSITE" id="PS50112">
    <property type="entry name" value="PAS"/>
    <property type="match status" value="2"/>
</dbReference>
<dbReference type="InterPro" id="IPR003661">
    <property type="entry name" value="HisK_dim/P_dom"/>
</dbReference>
<evidence type="ECO:0000313" key="11">
    <source>
        <dbReference type="EMBL" id="KKM72896.1"/>
    </source>
</evidence>
<name>A0A0F9KE11_9ZZZZ</name>
<dbReference type="Pfam" id="PF13426">
    <property type="entry name" value="PAS_9"/>
    <property type="match status" value="3"/>
</dbReference>
<dbReference type="Gene3D" id="1.10.287.130">
    <property type="match status" value="1"/>
</dbReference>
<dbReference type="InterPro" id="IPR003594">
    <property type="entry name" value="HATPase_dom"/>
</dbReference>
<dbReference type="FunFam" id="3.30.565.10:FF:000006">
    <property type="entry name" value="Sensor histidine kinase WalK"/>
    <property type="match status" value="1"/>
</dbReference>
<dbReference type="PANTHER" id="PTHR43711:SF26">
    <property type="entry name" value="SENSOR HISTIDINE KINASE RCSC"/>
    <property type="match status" value="1"/>
</dbReference>
<evidence type="ECO:0000256" key="2">
    <source>
        <dbReference type="ARBA" id="ARBA00012438"/>
    </source>
</evidence>
<dbReference type="SMART" id="SM00086">
    <property type="entry name" value="PAC"/>
    <property type="match status" value="3"/>
</dbReference>
<sequence>MRVFEKNSNIFRLLSEAVSEGIVVVNEEQQIVAANMRANDMFGYADEELVGKPLDILIPKTYRKVHKKHVKDFYLKHENRRMAEGRSLYGLRKNGKQFPLEVGLNPFSLYGHTYVLALVIDITERRKIQKNQKIKTAALEAALNGITITDALQADNPIIYANTAFEKITGYPTAEILGKNCRFLQAKDRDQVGVSDIRNALKQGKGCHVQLRNYKKDGTLFWNEVSINPITDETGRITHFVGIQNDITERKMAEQKIGHLARIFDESLNEIYVFDADTLRFVNTNYGAQKNTGYALAECRKMTPLDLKPEFTEAKFRKLMAPLLNGSEGKVDFETVHRRKDGSTYPVEVHMQPSTLDDRRMIVAIILDISDRKNYTQKLEKTVEQRTEQLKKALETEKELNELKTKFLSLVSHEFKTPLSGILTSATLVGKYPKEDQQEKRDKHLKTIIGGVHHLTSILDDFLSMERMEKGKEVYRYSEFSLSKLVNEVIYNANMLLKGGQRINYPQNIDDVTIHQDEKITSLVLTNLLNNAVKYSPEDTEIDLKVDLLADKTVFHIKDQGIGIPKKDQKHIFDRYFRAENVLTTQGTGIGLNIVKAHVENLGGNVSFTSIQHKGSTFTVELPLKKGP</sequence>
<dbReference type="InterPro" id="IPR036097">
    <property type="entry name" value="HisK_dim/P_sf"/>
</dbReference>
<keyword evidence="7" id="KW-0175">Coiled coil</keyword>
<dbReference type="InterPro" id="IPR001610">
    <property type="entry name" value="PAC"/>
</dbReference>
<dbReference type="SUPFAM" id="SSF47384">
    <property type="entry name" value="Homodimeric domain of signal transducing histidine kinase"/>
    <property type="match status" value="1"/>
</dbReference>
<evidence type="ECO:0000259" key="8">
    <source>
        <dbReference type="PROSITE" id="PS50109"/>
    </source>
</evidence>
<dbReference type="CDD" id="cd00075">
    <property type="entry name" value="HATPase"/>
    <property type="match status" value="1"/>
</dbReference>
<feature type="domain" description="PAC" evidence="10">
    <location>
        <begin position="331"/>
        <end position="381"/>
    </location>
</feature>
<comment type="caution">
    <text evidence="11">The sequence shown here is derived from an EMBL/GenBank/DDBJ whole genome shotgun (WGS) entry which is preliminary data.</text>
</comment>
<feature type="coiled-coil region" evidence="7">
    <location>
        <begin position="376"/>
        <end position="406"/>
    </location>
</feature>
<dbReference type="CDD" id="cd00130">
    <property type="entry name" value="PAS"/>
    <property type="match status" value="2"/>
</dbReference>
<dbReference type="PANTHER" id="PTHR43711">
    <property type="entry name" value="TWO-COMPONENT HISTIDINE KINASE"/>
    <property type="match status" value="1"/>
</dbReference>
<evidence type="ECO:0000259" key="9">
    <source>
        <dbReference type="PROSITE" id="PS50112"/>
    </source>
</evidence>
<protein>
    <recommendedName>
        <fullName evidence="2">histidine kinase</fullName>
        <ecNumber evidence="2">2.7.13.3</ecNumber>
    </recommendedName>
</protein>
<feature type="domain" description="PAS" evidence="9">
    <location>
        <begin position="7"/>
        <end position="78"/>
    </location>
</feature>
<dbReference type="EMBL" id="LAZR01009389">
    <property type="protein sequence ID" value="KKM72896.1"/>
    <property type="molecule type" value="Genomic_DNA"/>
</dbReference>
<evidence type="ECO:0000256" key="7">
    <source>
        <dbReference type="SAM" id="Coils"/>
    </source>
</evidence>
<dbReference type="AlphaFoldDB" id="A0A0F9KE11"/>
<reference evidence="11" key="1">
    <citation type="journal article" date="2015" name="Nature">
        <title>Complex archaea that bridge the gap between prokaryotes and eukaryotes.</title>
        <authorList>
            <person name="Spang A."/>
            <person name="Saw J.H."/>
            <person name="Jorgensen S.L."/>
            <person name="Zaremba-Niedzwiedzka K."/>
            <person name="Martijn J."/>
            <person name="Lind A.E."/>
            <person name="van Eijk R."/>
            <person name="Schleper C."/>
            <person name="Guy L."/>
            <person name="Ettema T.J."/>
        </authorList>
    </citation>
    <scope>NUCLEOTIDE SEQUENCE</scope>
</reference>
<dbReference type="PRINTS" id="PR00344">
    <property type="entry name" value="BCTRLSENSOR"/>
</dbReference>
<dbReference type="InterPro" id="IPR000014">
    <property type="entry name" value="PAS"/>
</dbReference>
<feature type="domain" description="PAS" evidence="9">
    <location>
        <begin position="131"/>
        <end position="204"/>
    </location>
</feature>
<organism evidence="11">
    <name type="scientific">marine sediment metagenome</name>
    <dbReference type="NCBI Taxonomy" id="412755"/>
    <lineage>
        <taxon>unclassified sequences</taxon>
        <taxon>metagenomes</taxon>
        <taxon>ecological metagenomes</taxon>
    </lineage>
</organism>
<evidence type="ECO:0000256" key="3">
    <source>
        <dbReference type="ARBA" id="ARBA00022553"/>
    </source>
</evidence>
<dbReference type="InterPro" id="IPR035965">
    <property type="entry name" value="PAS-like_dom_sf"/>
</dbReference>
<evidence type="ECO:0000256" key="6">
    <source>
        <dbReference type="ARBA" id="ARBA00023012"/>
    </source>
</evidence>
<dbReference type="SMART" id="SM00091">
    <property type="entry name" value="PAS"/>
    <property type="match status" value="3"/>
</dbReference>
<dbReference type="SUPFAM" id="SSF55874">
    <property type="entry name" value="ATPase domain of HSP90 chaperone/DNA topoisomerase II/histidine kinase"/>
    <property type="match status" value="1"/>
</dbReference>
<dbReference type="GO" id="GO:0000155">
    <property type="term" value="F:phosphorelay sensor kinase activity"/>
    <property type="evidence" value="ECO:0007669"/>
    <property type="project" value="InterPro"/>
</dbReference>
<dbReference type="SUPFAM" id="SSF55785">
    <property type="entry name" value="PYP-like sensor domain (PAS domain)"/>
    <property type="match status" value="3"/>
</dbReference>
<dbReference type="SMART" id="SM00388">
    <property type="entry name" value="HisKA"/>
    <property type="match status" value="1"/>
</dbReference>
<dbReference type="SMART" id="SM00387">
    <property type="entry name" value="HATPase_c"/>
    <property type="match status" value="1"/>
</dbReference>
<keyword evidence="3" id="KW-0597">Phosphoprotein</keyword>